<keyword evidence="3" id="KW-0677">Repeat</keyword>
<dbReference type="Gene3D" id="1.20.5.4130">
    <property type="match status" value="1"/>
</dbReference>
<feature type="domain" description="Disease resistance R13L4/SHOC-2-like LRR" evidence="9">
    <location>
        <begin position="544"/>
        <end position="767"/>
    </location>
</feature>
<dbReference type="SUPFAM" id="SSF52540">
    <property type="entry name" value="P-loop containing nucleoside triphosphate hydrolases"/>
    <property type="match status" value="1"/>
</dbReference>
<dbReference type="Gene3D" id="3.80.10.10">
    <property type="entry name" value="Ribonuclease Inhibitor"/>
    <property type="match status" value="2"/>
</dbReference>
<dbReference type="Gene3D" id="1.10.8.430">
    <property type="entry name" value="Helical domain of apoptotic protease-activating factors"/>
    <property type="match status" value="1"/>
</dbReference>
<reference evidence="10" key="1">
    <citation type="journal article" date="2018" name="DNA Res.">
        <title>Multiple hybrid de novo genome assembly of finger millet, an orphan allotetraploid crop.</title>
        <authorList>
            <person name="Hatakeyama M."/>
            <person name="Aluri S."/>
            <person name="Balachadran M.T."/>
            <person name="Sivarajan S.R."/>
            <person name="Patrignani A."/>
            <person name="Gruter S."/>
            <person name="Poveda L."/>
            <person name="Shimizu-Inatsugi R."/>
            <person name="Baeten J."/>
            <person name="Francoijs K.J."/>
            <person name="Nataraja K.N."/>
            <person name="Reddy Y.A.N."/>
            <person name="Phadnis S."/>
            <person name="Ravikumar R.L."/>
            <person name="Schlapbach R."/>
            <person name="Sreeman S.M."/>
            <person name="Shimizu K.K."/>
        </authorList>
    </citation>
    <scope>NUCLEOTIDE SEQUENCE</scope>
</reference>
<dbReference type="PANTHER" id="PTHR23155:SF1114">
    <property type="entry name" value="OS02G0475500 PROTEIN"/>
    <property type="match status" value="1"/>
</dbReference>
<evidence type="ECO:0000259" key="8">
    <source>
        <dbReference type="Pfam" id="PF23559"/>
    </source>
</evidence>
<dbReference type="InterPro" id="IPR027417">
    <property type="entry name" value="P-loop_NTPase"/>
</dbReference>
<dbReference type="Pfam" id="PF23559">
    <property type="entry name" value="WHD_DRP"/>
    <property type="match status" value="1"/>
</dbReference>
<protein>
    <recommendedName>
        <fullName evidence="13">Rx N-terminal domain-containing protein</fullName>
    </recommendedName>
</protein>
<dbReference type="InterPro" id="IPR042197">
    <property type="entry name" value="Apaf_helical"/>
</dbReference>
<dbReference type="InterPro" id="IPR044974">
    <property type="entry name" value="Disease_R_plants"/>
</dbReference>
<dbReference type="Proteomes" id="UP001054889">
    <property type="component" value="Unassembled WGS sequence"/>
</dbReference>
<organism evidence="10 12">
    <name type="scientific">Eleusine coracana subsp. coracana</name>
    <dbReference type="NCBI Taxonomy" id="191504"/>
    <lineage>
        <taxon>Eukaryota</taxon>
        <taxon>Viridiplantae</taxon>
        <taxon>Streptophyta</taxon>
        <taxon>Embryophyta</taxon>
        <taxon>Tracheophyta</taxon>
        <taxon>Spermatophyta</taxon>
        <taxon>Magnoliopsida</taxon>
        <taxon>Liliopsida</taxon>
        <taxon>Poales</taxon>
        <taxon>Poaceae</taxon>
        <taxon>PACMAD clade</taxon>
        <taxon>Chloridoideae</taxon>
        <taxon>Cynodonteae</taxon>
        <taxon>Eleusininae</taxon>
        <taxon>Eleusine</taxon>
    </lineage>
</organism>
<comment type="similarity">
    <text evidence="1">Belongs to the disease resistance NB-LRR family.</text>
</comment>
<keyword evidence="6" id="KW-0175">Coiled coil</keyword>
<proteinExistence type="inferred from homology"/>
<keyword evidence="12" id="KW-1185">Reference proteome</keyword>
<dbReference type="SUPFAM" id="SSF52047">
    <property type="entry name" value="RNI-like"/>
    <property type="match status" value="1"/>
</dbReference>
<evidence type="ECO:0000259" key="9">
    <source>
        <dbReference type="Pfam" id="PF23598"/>
    </source>
</evidence>
<dbReference type="PANTHER" id="PTHR23155">
    <property type="entry name" value="DISEASE RESISTANCE PROTEIN RP"/>
    <property type="match status" value="1"/>
</dbReference>
<sequence>MDTPGAAEVTLDLATLILDSVIGPHSTIPLPPDEVDLENDLKSIMAQFSIMRAFLADADKGSGYRSNVGRTWIRQVRNLAYDMEDYLQELVVHLEKPSHCPKKLRQPWNKVVENIRGLIQRIDETNQRYRDFFRDSKLPTGGVAYDPVKLFTTNALFIGRETEISDVTQTVIRDDTQRQIIPIWGMVLMDRAYFDGQPEIKKQADRIILKCSGLPLAISTIGGFLATRPKTAQEWESFIDNFDSELDKSSSLKNMIRRGHLIRRWIAERYLGDKDRETKGDQFFTDFINWSIIQPSEPVAVGSVASNGYCHVHSLLREIIVAQSVEEKFCFVLGSRSSSTLTHDIVRHLTISSSWRRDTNDLKAIGDMSHVRSLTVCGKWEPALELGKMRMLRVLDLEGTGELLRDHHIEPYVEKLVHLIYLSLRGCHNIYWLTHSLGNLRDLQTLDVRGTSIIILPETIVKLQKLQYLRAGQIPKDEEPRDCRDLAEPKANTRLTLGGVMKDVIVNSFRSEPKDNGQTTKRDKFNKTFFYDGHLLESTRDKHGIELPKGAHMLNSLETLGVIDVGAKKGTSTELEKLTKLRKLGVTGLRRENSERFLSATTKLTLLQSLSIRSEGRLGLQDCLDSKSSWHPTDDVQSLKLYGNLLTLPSWIVGLQKLTKLKLRSTRLGHDAIQVLGSLPCLAIMRLLTNSLVGEDLHLHFQRGSFLGLVLLQLDGLPELQSLVFEQGATPNLELLQVMNSTDIEKNGCFGLSYLPRLKEVHARLTDMFMHDLRTQLARNPNQPILREI</sequence>
<evidence type="ECO:0000256" key="3">
    <source>
        <dbReference type="ARBA" id="ARBA00022737"/>
    </source>
</evidence>
<evidence type="ECO:0000259" key="7">
    <source>
        <dbReference type="Pfam" id="PF18052"/>
    </source>
</evidence>
<gene>
    <name evidence="10" type="primary">gb16740</name>
    <name evidence="11" type="synonym">gb16797</name>
    <name evidence="10" type="ORF">PR202_gb16740</name>
    <name evidence="11" type="ORF">PR202_gb16797</name>
</gene>
<dbReference type="InterPro" id="IPR058922">
    <property type="entry name" value="WHD_DRP"/>
</dbReference>
<dbReference type="InterPro" id="IPR055414">
    <property type="entry name" value="LRR_R13L4/SHOC2-like"/>
</dbReference>
<dbReference type="Pfam" id="PF18052">
    <property type="entry name" value="Rx_N"/>
    <property type="match status" value="1"/>
</dbReference>
<dbReference type="InterPro" id="IPR041118">
    <property type="entry name" value="Rx_N"/>
</dbReference>
<name>A0AAV5F1V1_ELECO</name>
<evidence type="ECO:0000256" key="2">
    <source>
        <dbReference type="ARBA" id="ARBA00022614"/>
    </source>
</evidence>
<feature type="domain" description="Disease resistance N-terminal" evidence="7">
    <location>
        <begin position="36"/>
        <end position="104"/>
    </location>
</feature>
<dbReference type="PRINTS" id="PR00364">
    <property type="entry name" value="DISEASERSIST"/>
</dbReference>
<dbReference type="EMBL" id="BQKI01000080">
    <property type="protein sequence ID" value="GJN28648.1"/>
    <property type="molecule type" value="Genomic_DNA"/>
</dbReference>
<dbReference type="GO" id="GO:0043531">
    <property type="term" value="F:ADP binding"/>
    <property type="evidence" value="ECO:0007669"/>
    <property type="project" value="InterPro"/>
</dbReference>
<evidence type="ECO:0008006" key="13">
    <source>
        <dbReference type="Google" id="ProtNLM"/>
    </source>
</evidence>
<evidence type="ECO:0000256" key="5">
    <source>
        <dbReference type="ARBA" id="ARBA00022821"/>
    </source>
</evidence>
<reference evidence="10" key="2">
    <citation type="submission" date="2021-12" db="EMBL/GenBank/DDBJ databases">
        <title>Resequencing data analysis of finger millet.</title>
        <authorList>
            <person name="Hatakeyama M."/>
            <person name="Aluri S."/>
            <person name="Balachadran M.T."/>
            <person name="Sivarajan S.R."/>
            <person name="Poveda L."/>
            <person name="Shimizu-Inatsugi R."/>
            <person name="Schlapbach R."/>
            <person name="Sreeman S.M."/>
            <person name="Shimizu K.K."/>
        </authorList>
    </citation>
    <scope>NUCLEOTIDE SEQUENCE</scope>
</reference>
<evidence type="ECO:0000313" key="12">
    <source>
        <dbReference type="Proteomes" id="UP001054889"/>
    </source>
</evidence>
<dbReference type="InterPro" id="IPR032675">
    <property type="entry name" value="LRR_dom_sf"/>
</dbReference>
<accession>A0AAV5F1V1</accession>
<feature type="domain" description="Disease resistance R13L4/SHOC-2-like LRR" evidence="9">
    <location>
        <begin position="370"/>
        <end position="473"/>
    </location>
</feature>
<evidence type="ECO:0000313" key="10">
    <source>
        <dbReference type="EMBL" id="GJN28597.1"/>
    </source>
</evidence>
<evidence type="ECO:0000256" key="4">
    <source>
        <dbReference type="ARBA" id="ARBA00022741"/>
    </source>
</evidence>
<keyword evidence="5" id="KW-0611">Plant defense</keyword>
<comment type="caution">
    <text evidence="10">The sequence shown here is derived from an EMBL/GenBank/DDBJ whole genome shotgun (WGS) entry which is preliminary data.</text>
</comment>
<keyword evidence="2" id="KW-0433">Leucine-rich repeat</keyword>
<evidence type="ECO:0000256" key="1">
    <source>
        <dbReference type="ARBA" id="ARBA00008894"/>
    </source>
</evidence>
<feature type="domain" description="Disease resistance protein winged helix" evidence="8">
    <location>
        <begin position="255"/>
        <end position="320"/>
    </location>
</feature>
<evidence type="ECO:0000313" key="11">
    <source>
        <dbReference type="EMBL" id="GJN28648.1"/>
    </source>
</evidence>
<dbReference type="AlphaFoldDB" id="A0AAV5F1V1"/>
<evidence type="ECO:0000256" key="6">
    <source>
        <dbReference type="ARBA" id="ARBA00023054"/>
    </source>
</evidence>
<keyword evidence="4" id="KW-0547">Nucleotide-binding</keyword>
<dbReference type="Pfam" id="PF23598">
    <property type="entry name" value="LRR_14"/>
    <property type="match status" value="2"/>
</dbReference>
<dbReference type="EMBL" id="BQKI01000080">
    <property type="protein sequence ID" value="GJN28597.1"/>
    <property type="molecule type" value="Genomic_DNA"/>
</dbReference>
<dbReference type="GO" id="GO:0098542">
    <property type="term" value="P:defense response to other organism"/>
    <property type="evidence" value="ECO:0007669"/>
    <property type="project" value="TreeGrafter"/>
</dbReference>